<organism evidence="1 2">
    <name type="scientific">Ditylenchus destructor</name>
    <dbReference type="NCBI Taxonomy" id="166010"/>
    <lineage>
        <taxon>Eukaryota</taxon>
        <taxon>Metazoa</taxon>
        <taxon>Ecdysozoa</taxon>
        <taxon>Nematoda</taxon>
        <taxon>Chromadorea</taxon>
        <taxon>Rhabditida</taxon>
        <taxon>Tylenchina</taxon>
        <taxon>Tylenchomorpha</taxon>
        <taxon>Sphaerularioidea</taxon>
        <taxon>Anguinidae</taxon>
        <taxon>Anguininae</taxon>
        <taxon>Ditylenchus</taxon>
    </lineage>
</organism>
<evidence type="ECO:0000313" key="2">
    <source>
        <dbReference type="Proteomes" id="UP001201812"/>
    </source>
</evidence>
<comment type="caution">
    <text evidence="1">The sequence shown here is derived from an EMBL/GenBank/DDBJ whole genome shotgun (WGS) entry which is preliminary data.</text>
</comment>
<sequence>MDDRHTCKYQIPDHLRALYDEESLQRENHHECEQGRSTCVLTPTQKGVPGTCVGEVCKANNGQGKQWTKTCQCAKCKRDCVSADLATKECVYERFWQKTGVCIKWEVPKCKFTPLERERHLYDEESLTKDVAWECADGRSTCRMNPKYKKVDGTCKSDKCHPHGLKRAPPKYNVGCLCQLCLNHGCLVKNEK</sequence>
<dbReference type="Proteomes" id="UP001201812">
    <property type="component" value="Unassembled WGS sequence"/>
</dbReference>
<dbReference type="EMBL" id="JAKKPZ010000107">
    <property type="protein sequence ID" value="KAI1701970.1"/>
    <property type="molecule type" value="Genomic_DNA"/>
</dbReference>
<accession>A0AAD4MS62</accession>
<evidence type="ECO:0000313" key="1">
    <source>
        <dbReference type="EMBL" id="KAI1701970.1"/>
    </source>
</evidence>
<protein>
    <submittedName>
        <fullName evidence="1">Uncharacterized protein</fullName>
    </submittedName>
</protein>
<gene>
    <name evidence="1" type="ORF">DdX_15754</name>
</gene>
<keyword evidence="2" id="KW-1185">Reference proteome</keyword>
<reference evidence="1" key="1">
    <citation type="submission" date="2022-01" db="EMBL/GenBank/DDBJ databases">
        <title>Genome Sequence Resource for Two Populations of Ditylenchus destructor, the Migratory Endoparasitic Phytonematode.</title>
        <authorList>
            <person name="Zhang H."/>
            <person name="Lin R."/>
            <person name="Xie B."/>
        </authorList>
    </citation>
    <scope>NUCLEOTIDE SEQUENCE</scope>
    <source>
        <strain evidence="1">BazhouSP</strain>
    </source>
</reference>
<dbReference type="AlphaFoldDB" id="A0AAD4MS62"/>
<proteinExistence type="predicted"/>
<name>A0AAD4MS62_9BILA</name>